<dbReference type="PROSITE" id="PS50853">
    <property type="entry name" value="FN3"/>
    <property type="match status" value="1"/>
</dbReference>
<dbReference type="InterPro" id="IPR003961">
    <property type="entry name" value="FN3_dom"/>
</dbReference>
<dbReference type="InterPro" id="IPR036116">
    <property type="entry name" value="FN3_sf"/>
</dbReference>
<dbReference type="InterPro" id="IPR013783">
    <property type="entry name" value="Ig-like_fold"/>
</dbReference>
<dbReference type="EMBL" id="AUYC01000035">
    <property type="protein sequence ID" value="KZN61933.1"/>
    <property type="molecule type" value="Genomic_DNA"/>
</dbReference>
<evidence type="ECO:0000313" key="3">
    <source>
        <dbReference type="EMBL" id="KZN61933.1"/>
    </source>
</evidence>
<gene>
    <name evidence="3" type="ORF">N473_20540</name>
</gene>
<dbReference type="PATRIC" id="fig|1365248.3.peg.3173"/>
<sequence>MFKYNIVKFYLYSLLVLSSYYSHASLGTPAYTSASVNGTSISLSWGAVPNANYYRLRFQDGGGSWVVSGGIYYGNSKTWHNVTGTINRRSYSMRACNNSGCGGWSSASGSITYPDATLSPPSYTLASTSGNSVSVSWGTVSGATYYKLRFSDNGGSSWFETASSYSSTSKTWQNINSAILNRSYSTKACNQVSCSSWSNASNVISYVPRPSSASASVSGNSITLAWSTVANATSYQLRYSDNNGATWHSSATSLSGSSVTWSNLNESIVNRIYAIKACIAQACSDWSPSSSAVTFIPAPTSATASTSVSSVSLSWAEVSHASYYKVRFSDNGGINWHEVGHLYYGGTTTWSDIQEAIVNRSYSVKACTNTHCSDWSSWSNQISYIPPASISLTLTPGNHTTNYSLNWTTSNSLDNYEYILEQNINNQRLPNQSSLWIAVAQVQESGSYSFSKQLDGLYRYRVRGCDTAGNCDLISNATENHTVDSNYTCPSTEYNP</sequence>
<comment type="caution">
    <text evidence="3">The sequence shown here is derived from an EMBL/GenBank/DDBJ whole genome shotgun (WGS) entry which is preliminary data.</text>
</comment>
<dbReference type="Gene3D" id="2.60.40.10">
    <property type="entry name" value="Immunoglobulins"/>
    <property type="match status" value="5"/>
</dbReference>
<dbReference type="SUPFAM" id="SSF49265">
    <property type="entry name" value="Fibronectin type III"/>
    <property type="match status" value="2"/>
</dbReference>
<reference evidence="3 4" key="1">
    <citation type="submission" date="2013-07" db="EMBL/GenBank/DDBJ databases">
        <title>Comparative Genomic and Metabolomic Analysis of Twelve Strains of Pseudoalteromonas luteoviolacea.</title>
        <authorList>
            <person name="Vynne N.G."/>
            <person name="Mansson M."/>
            <person name="Gram L."/>
        </authorList>
    </citation>
    <scope>NUCLEOTIDE SEQUENCE [LARGE SCALE GENOMIC DNA]</scope>
    <source>
        <strain evidence="3 4">CPMOR-1</strain>
    </source>
</reference>
<organism evidence="3 4">
    <name type="scientific">Pseudoalteromonas luteoviolacea CPMOR-1</name>
    <dbReference type="NCBI Taxonomy" id="1365248"/>
    <lineage>
        <taxon>Bacteria</taxon>
        <taxon>Pseudomonadati</taxon>
        <taxon>Pseudomonadota</taxon>
        <taxon>Gammaproteobacteria</taxon>
        <taxon>Alteromonadales</taxon>
        <taxon>Pseudoalteromonadaceae</taxon>
        <taxon>Pseudoalteromonas</taxon>
    </lineage>
</organism>
<accession>A0A161YKM4</accession>
<dbReference type="Proteomes" id="UP000076486">
    <property type="component" value="Unassembled WGS sequence"/>
</dbReference>
<evidence type="ECO:0000256" key="1">
    <source>
        <dbReference type="SAM" id="SignalP"/>
    </source>
</evidence>
<feature type="domain" description="Fibronectin type-III" evidence="2">
    <location>
        <begin position="207"/>
        <end position="299"/>
    </location>
</feature>
<feature type="chain" id="PRO_5007829848" description="Fibronectin type-III domain-containing protein" evidence="1">
    <location>
        <begin position="25"/>
        <end position="496"/>
    </location>
</feature>
<name>A0A161YKM4_9GAMM</name>
<evidence type="ECO:0000259" key="2">
    <source>
        <dbReference type="PROSITE" id="PS50853"/>
    </source>
</evidence>
<protein>
    <recommendedName>
        <fullName evidence="2">Fibronectin type-III domain-containing protein</fullName>
    </recommendedName>
</protein>
<feature type="signal peptide" evidence="1">
    <location>
        <begin position="1"/>
        <end position="24"/>
    </location>
</feature>
<proteinExistence type="predicted"/>
<evidence type="ECO:0000313" key="4">
    <source>
        <dbReference type="Proteomes" id="UP000076486"/>
    </source>
</evidence>
<dbReference type="AlphaFoldDB" id="A0A161YKM4"/>
<keyword evidence="1" id="KW-0732">Signal</keyword>
<dbReference type="RefSeq" id="WP_063368612.1">
    <property type="nucleotide sequence ID" value="NZ_AUYC01000035.1"/>
</dbReference>